<sequence>MSTHWVHVIASWGLTLATFVGLAVAAVMRHRAASATLKRLDPRGDSRERGDARGRDA</sequence>
<dbReference type="GO" id="GO:0005886">
    <property type="term" value="C:plasma membrane"/>
    <property type="evidence" value="ECO:0007669"/>
    <property type="project" value="UniProtKB-SubCell"/>
</dbReference>
<evidence type="ECO:0000256" key="8">
    <source>
        <dbReference type="ARBA" id="ARBA00022692"/>
    </source>
</evidence>
<keyword evidence="6 12" id="KW-1003">Cell membrane</keyword>
<evidence type="ECO:0000256" key="9">
    <source>
        <dbReference type="ARBA" id="ARBA00022748"/>
    </source>
</evidence>
<evidence type="ECO:0000256" key="13">
    <source>
        <dbReference type="SAM" id="MobiDB-lite"/>
    </source>
</evidence>
<dbReference type="EMBL" id="JAAIKB010000013">
    <property type="protein sequence ID" value="NGM23182.1"/>
    <property type="molecule type" value="Genomic_DNA"/>
</dbReference>
<dbReference type="NCBIfam" id="TIGR03141">
    <property type="entry name" value="cytochro_ccmD"/>
    <property type="match status" value="1"/>
</dbReference>
<accession>A0A6M1LT40</accession>
<keyword evidence="7 12" id="KW-0997">Cell inner membrane</keyword>
<evidence type="ECO:0000256" key="1">
    <source>
        <dbReference type="ARBA" id="ARBA00002442"/>
    </source>
</evidence>
<evidence type="ECO:0000256" key="11">
    <source>
        <dbReference type="ARBA" id="ARBA00023136"/>
    </source>
</evidence>
<gene>
    <name evidence="14" type="primary">ccmD</name>
    <name evidence="14" type="ORF">G3576_24425</name>
</gene>
<feature type="compositionally biased region" description="Basic and acidic residues" evidence="13">
    <location>
        <begin position="38"/>
        <end position="57"/>
    </location>
</feature>
<feature type="region of interest" description="Disordered" evidence="13">
    <location>
        <begin position="37"/>
        <end position="57"/>
    </location>
</feature>
<evidence type="ECO:0000256" key="6">
    <source>
        <dbReference type="ARBA" id="ARBA00022475"/>
    </source>
</evidence>
<keyword evidence="11 12" id="KW-0472">Membrane</keyword>
<evidence type="ECO:0000256" key="2">
    <source>
        <dbReference type="ARBA" id="ARBA00004377"/>
    </source>
</evidence>
<dbReference type="RefSeq" id="WP_164697093.1">
    <property type="nucleotide sequence ID" value="NZ_JAAIKB010000013.1"/>
</dbReference>
<dbReference type="Pfam" id="PF04995">
    <property type="entry name" value="CcmD"/>
    <property type="match status" value="1"/>
</dbReference>
<dbReference type="AlphaFoldDB" id="A0A6M1LT40"/>
<keyword evidence="8 12" id="KW-0812">Transmembrane</keyword>
<evidence type="ECO:0000313" key="15">
    <source>
        <dbReference type="Proteomes" id="UP000475385"/>
    </source>
</evidence>
<proteinExistence type="inferred from homology"/>
<comment type="similarity">
    <text evidence="3 12">Belongs to the CcmD/CycX/HelD family.</text>
</comment>
<feature type="transmembrane region" description="Helical" evidence="12">
    <location>
        <begin position="6"/>
        <end position="28"/>
    </location>
</feature>
<reference evidence="14 15" key="1">
    <citation type="submission" date="2020-03" db="EMBL/GenBank/DDBJ databases">
        <title>Roseomonas stagni sp. nov., isolated from pond water in Japan.</title>
        <authorList>
            <person name="Furuhata K."/>
            <person name="Miyamoto H."/>
            <person name="Goto K."/>
        </authorList>
    </citation>
    <scope>NUCLEOTIDE SEQUENCE [LARGE SCALE GENOMIC DNA]</scope>
    <source>
        <strain evidence="14 15">PeD5</strain>
    </source>
</reference>
<evidence type="ECO:0000256" key="10">
    <source>
        <dbReference type="ARBA" id="ARBA00022989"/>
    </source>
</evidence>
<evidence type="ECO:0000256" key="4">
    <source>
        <dbReference type="ARBA" id="ARBA00016461"/>
    </source>
</evidence>
<dbReference type="Proteomes" id="UP000475385">
    <property type="component" value="Unassembled WGS sequence"/>
</dbReference>
<keyword evidence="5 12" id="KW-0813">Transport</keyword>
<keyword evidence="9 12" id="KW-0201">Cytochrome c-type biogenesis</keyword>
<protein>
    <recommendedName>
        <fullName evidence="4 12">Heme exporter protein D</fullName>
    </recommendedName>
</protein>
<keyword evidence="10 12" id="KW-1133">Transmembrane helix</keyword>
<name>A0A6M1LT40_9PROT</name>
<evidence type="ECO:0000256" key="3">
    <source>
        <dbReference type="ARBA" id="ARBA00008741"/>
    </source>
</evidence>
<evidence type="ECO:0000256" key="7">
    <source>
        <dbReference type="ARBA" id="ARBA00022519"/>
    </source>
</evidence>
<organism evidence="14 15">
    <name type="scientific">Falsiroseomonas algicola</name>
    <dbReference type="NCBI Taxonomy" id="2716930"/>
    <lineage>
        <taxon>Bacteria</taxon>
        <taxon>Pseudomonadati</taxon>
        <taxon>Pseudomonadota</taxon>
        <taxon>Alphaproteobacteria</taxon>
        <taxon>Acetobacterales</taxon>
        <taxon>Roseomonadaceae</taxon>
        <taxon>Falsiroseomonas</taxon>
    </lineage>
</organism>
<evidence type="ECO:0000256" key="5">
    <source>
        <dbReference type="ARBA" id="ARBA00022448"/>
    </source>
</evidence>
<comment type="subcellular location">
    <subcellularLocation>
        <location evidence="2 12">Cell inner membrane</location>
        <topology evidence="2 12">Single-pass membrane protein</topology>
    </subcellularLocation>
</comment>
<dbReference type="InterPro" id="IPR007078">
    <property type="entry name" value="Haem_export_protD_CcmD"/>
</dbReference>
<comment type="function">
    <text evidence="1 12">Required for the export of heme to the periplasm for the biogenesis of c-type cytochromes.</text>
</comment>
<dbReference type="GO" id="GO:0017004">
    <property type="term" value="P:cytochrome complex assembly"/>
    <property type="evidence" value="ECO:0007669"/>
    <property type="project" value="UniProtKB-KW"/>
</dbReference>
<evidence type="ECO:0000256" key="12">
    <source>
        <dbReference type="RuleBase" id="RU363101"/>
    </source>
</evidence>
<evidence type="ECO:0000313" key="14">
    <source>
        <dbReference type="EMBL" id="NGM23182.1"/>
    </source>
</evidence>
<dbReference type="GO" id="GO:0015886">
    <property type="term" value="P:heme transport"/>
    <property type="evidence" value="ECO:0007669"/>
    <property type="project" value="InterPro"/>
</dbReference>
<comment type="caution">
    <text evidence="14">The sequence shown here is derived from an EMBL/GenBank/DDBJ whole genome shotgun (WGS) entry which is preliminary data.</text>
</comment>
<keyword evidence="15" id="KW-1185">Reference proteome</keyword>